<name>A0A182IGP4_ANOAR</name>
<protein>
    <submittedName>
        <fullName evidence="1">Uncharacterized protein</fullName>
    </submittedName>
</protein>
<dbReference type="VEuPathDB" id="VectorBase:AARA014635"/>
<dbReference type="EMBL" id="APCN01000023">
    <property type="status" value="NOT_ANNOTATED_CDS"/>
    <property type="molecule type" value="Genomic_DNA"/>
</dbReference>
<reference evidence="1" key="1">
    <citation type="submission" date="2022-08" db="UniProtKB">
        <authorList>
            <consortium name="EnsemblMetazoa"/>
        </authorList>
    </citation>
    <scope>IDENTIFICATION</scope>
    <source>
        <strain evidence="1">Dongola</strain>
    </source>
</reference>
<dbReference type="Proteomes" id="UP000075840">
    <property type="component" value="Unassembled WGS sequence"/>
</dbReference>
<accession>A0A182IGP4</accession>
<evidence type="ECO:0000313" key="1">
    <source>
        <dbReference type="EnsemblMetazoa" id="AARA014635-PA"/>
    </source>
</evidence>
<organism evidence="1 2">
    <name type="scientific">Anopheles arabiensis</name>
    <name type="common">Mosquito</name>
    <dbReference type="NCBI Taxonomy" id="7173"/>
    <lineage>
        <taxon>Eukaryota</taxon>
        <taxon>Metazoa</taxon>
        <taxon>Ecdysozoa</taxon>
        <taxon>Arthropoda</taxon>
        <taxon>Hexapoda</taxon>
        <taxon>Insecta</taxon>
        <taxon>Pterygota</taxon>
        <taxon>Neoptera</taxon>
        <taxon>Endopterygota</taxon>
        <taxon>Diptera</taxon>
        <taxon>Nematocera</taxon>
        <taxon>Culicoidea</taxon>
        <taxon>Culicidae</taxon>
        <taxon>Anophelinae</taxon>
        <taxon>Anopheles</taxon>
    </lineage>
</organism>
<proteinExistence type="predicted"/>
<evidence type="ECO:0000313" key="2">
    <source>
        <dbReference type="Proteomes" id="UP000075840"/>
    </source>
</evidence>
<dbReference type="AlphaFoldDB" id="A0A182IGP4"/>
<sequence>MIRNPVCVPSVQSCIILFILCSRYTSFHHHWTLSSERGYKHKNDLE</sequence>
<dbReference type="EnsemblMetazoa" id="AARA014635-RA">
    <property type="protein sequence ID" value="AARA014635-PA"/>
    <property type="gene ID" value="AARA014635"/>
</dbReference>
<keyword evidence="2" id="KW-1185">Reference proteome</keyword>